<evidence type="ECO:0000313" key="1">
    <source>
        <dbReference type="Proteomes" id="UP000887564"/>
    </source>
</evidence>
<name>A0A914RD25_PAREQ</name>
<evidence type="ECO:0000313" key="2">
    <source>
        <dbReference type="WBParaSite" id="PEQ_0000263501-mRNA-1"/>
    </source>
</evidence>
<keyword evidence="1" id="KW-1185">Reference proteome</keyword>
<proteinExistence type="predicted"/>
<dbReference type="WBParaSite" id="PEQ_0000263501-mRNA-1">
    <property type="protein sequence ID" value="PEQ_0000263501-mRNA-1"/>
    <property type="gene ID" value="PEQ_0000263501"/>
</dbReference>
<accession>A0A914RD25</accession>
<protein>
    <submittedName>
        <fullName evidence="2">Uncharacterized protein</fullName>
    </submittedName>
</protein>
<reference evidence="2" key="1">
    <citation type="submission" date="2022-11" db="UniProtKB">
        <authorList>
            <consortium name="WormBaseParasite"/>
        </authorList>
    </citation>
    <scope>IDENTIFICATION</scope>
</reference>
<sequence length="80" mass="9288">MTERRRFQTEKSKDIKDYPFLLPKCYDTIKVPRVLSTMSETADVQVLRSVSNWSSLINHTEDSIQQVGCRIVVSIKLMPE</sequence>
<dbReference type="Proteomes" id="UP000887564">
    <property type="component" value="Unplaced"/>
</dbReference>
<organism evidence="1 2">
    <name type="scientific">Parascaris equorum</name>
    <name type="common">Equine roundworm</name>
    <dbReference type="NCBI Taxonomy" id="6256"/>
    <lineage>
        <taxon>Eukaryota</taxon>
        <taxon>Metazoa</taxon>
        <taxon>Ecdysozoa</taxon>
        <taxon>Nematoda</taxon>
        <taxon>Chromadorea</taxon>
        <taxon>Rhabditida</taxon>
        <taxon>Spirurina</taxon>
        <taxon>Ascaridomorpha</taxon>
        <taxon>Ascaridoidea</taxon>
        <taxon>Ascarididae</taxon>
        <taxon>Parascaris</taxon>
    </lineage>
</organism>
<dbReference type="AlphaFoldDB" id="A0A914RD25"/>